<dbReference type="RefSeq" id="XP_046013661.1">
    <property type="nucleotide sequence ID" value="XM_046158503.1"/>
</dbReference>
<gene>
    <name evidence="1" type="ORF">B0I36DRAFT_361593</name>
</gene>
<proteinExistence type="predicted"/>
<dbReference type="AlphaFoldDB" id="A0A9P9BP69"/>
<comment type="caution">
    <text evidence="1">The sequence shown here is derived from an EMBL/GenBank/DDBJ whole genome shotgun (WGS) entry which is preliminary data.</text>
</comment>
<accession>A0A9P9BP69</accession>
<dbReference type="SUPFAM" id="SSF51316">
    <property type="entry name" value="Mss4-like"/>
    <property type="match status" value="1"/>
</dbReference>
<keyword evidence="2" id="KW-1185">Reference proteome</keyword>
<dbReference type="PANTHER" id="PTHR33337">
    <property type="entry name" value="GFA DOMAIN-CONTAINING PROTEIN"/>
    <property type="match status" value="1"/>
</dbReference>
<name>A0A9P9BP69_9PEZI</name>
<dbReference type="PANTHER" id="PTHR33337:SF40">
    <property type="entry name" value="CENP-V_GFA DOMAIN-CONTAINING PROTEIN-RELATED"/>
    <property type="match status" value="1"/>
</dbReference>
<reference evidence="1" key="1">
    <citation type="journal article" date="2021" name="Nat. Commun.">
        <title>Genetic determinants of endophytism in the Arabidopsis root mycobiome.</title>
        <authorList>
            <person name="Mesny F."/>
            <person name="Miyauchi S."/>
            <person name="Thiergart T."/>
            <person name="Pickel B."/>
            <person name="Atanasova L."/>
            <person name="Karlsson M."/>
            <person name="Huettel B."/>
            <person name="Barry K.W."/>
            <person name="Haridas S."/>
            <person name="Chen C."/>
            <person name="Bauer D."/>
            <person name="Andreopoulos W."/>
            <person name="Pangilinan J."/>
            <person name="LaButti K."/>
            <person name="Riley R."/>
            <person name="Lipzen A."/>
            <person name="Clum A."/>
            <person name="Drula E."/>
            <person name="Henrissat B."/>
            <person name="Kohler A."/>
            <person name="Grigoriev I.V."/>
            <person name="Martin F.M."/>
            <person name="Hacquard S."/>
        </authorList>
    </citation>
    <scope>NUCLEOTIDE SEQUENCE</scope>
    <source>
        <strain evidence="1">MPI-CAGE-CH-0230</strain>
    </source>
</reference>
<sequence>MTSSINNLPTPSFVTGSCLCKALSYRVDFPSGHNFEESKTNDGYLRVNQSGTCQCTQCRKNVSGLFFMYYKVPKAAFRWAAIENTALPSAPAPASSATTTTSGPDLVDFLAFPRAYKSFQASPGRSRGFCAECGSMMFWSRDDGPNVSIAIGTVDPLYLFGEGAGGGDDGGVGDGPGKDVPKGGYGLVLASGGGGHEWIQNEIPGVTDKLSILGFVRGERCVSEEE</sequence>
<protein>
    <recommendedName>
        <fullName evidence="3">Mss4-like protein</fullName>
    </recommendedName>
</protein>
<dbReference type="Gene3D" id="3.90.1590.10">
    <property type="entry name" value="glutathione-dependent formaldehyde- activating enzyme (gfa)"/>
    <property type="match status" value="1"/>
</dbReference>
<dbReference type="InterPro" id="IPR011057">
    <property type="entry name" value="Mss4-like_sf"/>
</dbReference>
<evidence type="ECO:0008006" key="3">
    <source>
        <dbReference type="Google" id="ProtNLM"/>
    </source>
</evidence>
<evidence type="ECO:0000313" key="1">
    <source>
        <dbReference type="EMBL" id="KAH7032829.1"/>
    </source>
</evidence>
<dbReference type="OrthoDB" id="6329284at2759"/>
<dbReference type="GeneID" id="70188049"/>
<organism evidence="1 2">
    <name type="scientific">Microdochium trichocladiopsis</name>
    <dbReference type="NCBI Taxonomy" id="1682393"/>
    <lineage>
        <taxon>Eukaryota</taxon>
        <taxon>Fungi</taxon>
        <taxon>Dikarya</taxon>
        <taxon>Ascomycota</taxon>
        <taxon>Pezizomycotina</taxon>
        <taxon>Sordariomycetes</taxon>
        <taxon>Xylariomycetidae</taxon>
        <taxon>Xylariales</taxon>
        <taxon>Microdochiaceae</taxon>
        <taxon>Microdochium</taxon>
    </lineage>
</organism>
<dbReference type="Proteomes" id="UP000756346">
    <property type="component" value="Unassembled WGS sequence"/>
</dbReference>
<dbReference type="EMBL" id="JAGTJQ010000004">
    <property type="protein sequence ID" value="KAH7032829.1"/>
    <property type="molecule type" value="Genomic_DNA"/>
</dbReference>
<evidence type="ECO:0000313" key="2">
    <source>
        <dbReference type="Proteomes" id="UP000756346"/>
    </source>
</evidence>